<evidence type="ECO:0000259" key="1">
    <source>
        <dbReference type="Pfam" id="PF07157"/>
    </source>
</evidence>
<proteinExistence type="predicted"/>
<evidence type="ECO:0000313" key="2">
    <source>
        <dbReference type="EMBL" id="MCB6182309.1"/>
    </source>
</evidence>
<accession>A0ABS8D289</accession>
<dbReference type="InterPro" id="IPR009826">
    <property type="entry name" value="DNA_circ_N"/>
</dbReference>
<protein>
    <submittedName>
        <fullName evidence="2">DNA circularization N-terminal domain-containing protein</fullName>
    </submittedName>
</protein>
<dbReference type="RefSeq" id="WP_227177912.1">
    <property type="nucleotide sequence ID" value="NZ_JAJBZT010000001.1"/>
</dbReference>
<dbReference type="Pfam" id="PF07157">
    <property type="entry name" value="DNA_circ_N"/>
    <property type="match status" value="1"/>
</dbReference>
<evidence type="ECO:0000313" key="3">
    <source>
        <dbReference type="Proteomes" id="UP001165395"/>
    </source>
</evidence>
<feature type="domain" description="DNA circulation N-terminal" evidence="1">
    <location>
        <begin position="7"/>
        <end position="93"/>
    </location>
</feature>
<comment type="caution">
    <text evidence="2">The sequence shown here is derived from an EMBL/GenBank/DDBJ whole genome shotgun (WGS) entry which is preliminary data.</text>
</comment>
<sequence>MSWSDNLLDASFRGVAFDCVSTSDDLERAVAVYEYPYQDGADTEDMGEKPWHISMQAIFYGDDYDQRLKDFLDVLRVPGPGELIHPIYGSMTVQLLSVNIDHDAESPDSARVSLSFMESTVGQQLFSRELASQQAEAASMAADSVSDIGAGVFSDAIDQLKKLEQPFTKLNQLRDRVIGTLQQLASRVNGVIYTGLDVLNFPQSFIADLKSVFNSIATPRLDSGEVSLDEFTRAVSIITTPLSSMTAPSNIHTDAAFSLTQATSVATVAATLFAAEIESPSLTPSQLESVLITARESIQSAIAVYRTTYDVVAARPVIEGLRDTAAKLQQTAKSIIISKPPLVIKQVESDGNLHQIAYRWYGDYTRAEELIRLNPSLRNPNFIQQGDLLNAYAQ</sequence>
<gene>
    <name evidence="2" type="ORF">LIN78_01905</name>
</gene>
<organism evidence="2 3">
    <name type="scientific">Leeia speluncae</name>
    <dbReference type="NCBI Taxonomy" id="2884804"/>
    <lineage>
        <taxon>Bacteria</taxon>
        <taxon>Pseudomonadati</taxon>
        <taxon>Pseudomonadota</taxon>
        <taxon>Betaproteobacteria</taxon>
        <taxon>Neisseriales</taxon>
        <taxon>Leeiaceae</taxon>
        <taxon>Leeia</taxon>
    </lineage>
</organism>
<dbReference type="Proteomes" id="UP001165395">
    <property type="component" value="Unassembled WGS sequence"/>
</dbReference>
<reference evidence="2" key="1">
    <citation type="submission" date="2021-10" db="EMBL/GenBank/DDBJ databases">
        <title>The complete genome sequence of Leeia sp. TBRC 13508.</title>
        <authorList>
            <person name="Charoenyingcharoen P."/>
            <person name="Yukphan P."/>
        </authorList>
    </citation>
    <scope>NUCLEOTIDE SEQUENCE</scope>
    <source>
        <strain evidence="2">TBRC 13508</strain>
    </source>
</reference>
<dbReference type="EMBL" id="JAJBZT010000001">
    <property type="protein sequence ID" value="MCB6182309.1"/>
    <property type="molecule type" value="Genomic_DNA"/>
</dbReference>
<name>A0ABS8D289_9NEIS</name>
<keyword evidence="3" id="KW-1185">Reference proteome</keyword>